<dbReference type="InterPro" id="IPR027470">
    <property type="entry name" value="Cation_efflux_CTD"/>
</dbReference>
<keyword evidence="4 7" id="KW-0812">Transmembrane</keyword>
<evidence type="ECO:0000313" key="10">
    <source>
        <dbReference type="EMBL" id="RKI90216.1"/>
    </source>
</evidence>
<dbReference type="AlphaFoldDB" id="A0A3A9ASJ8"/>
<dbReference type="Gene3D" id="3.30.70.1350">
    <property type="entry name" value="Cation efflux protein, cytoplasmic domain"/>
    <property type="match status" value="1"/>
</dbReference>
<dbReference type="InterPro" id="IPR027469">
    <property type="entry name" value="Cation_efflux_TMD_sf"/>
</dbReference>
<accession>A0A3A9ASJ8</accession>
<dbReference type="RefSeq" id="WP_120471194.1">
    <property type="nucleotide sequence ID" value="NZ_RAYQ01000016.1"/>
</dbReference>
<dbReference type="InterPro" id="IPR050291">
    <property type="entry name" value="CDF_Transporter"/>
</dbReference>
<protein>
    <submittedName>
        <fullName evidence="10">Cation transporter</fullName>
    </submittedName>
</protein>
<feature type="transmembrane region" description="Helical" evidence="7">
    <location>
        <begin position="24"/>
        <end position="43"/>
    </location>
</feature>
<evidence type="ECO:0000256" key="5">
    <source>
        <dbReference type="ARBA" id="ARBA00022989"/>
    </source>
</evidence>
<dbReference type="OrthoDB" id="9806522at2"/>
<evidence type="ECO:0000259" key="9">
    <source>
        <dbReference type="Pfam" id="PF16916"/>
    </source>
</evidence>
<evidence type="ECO:0000256" key="7">
    <source>
        <dbReference type="SAM" id="Phobius"/>
    </source>
</evidence>
<dbReference type="FunFam" id="1.20.1510.10:FF:000006">
    <property type="entry name" value="Divalent cation efflux transporter"/>
    <property type="match status" value="1"/>
</dbReference>
<dbReference type="InterPro" id="IPR002524">
    <property type="entry name" value="Cation_efflux"/>
</dbReference>
<organism evidence="10 11">
    <name type="scientific">Parablautia intestinalis</name>
    <dbReference type="NCBI Taxonomy" id="2320100"/>
    <lineage>
        <taxon>Bacteria</taxon>
        <taxon>Bacillati</taxon>
        <taxon>Bacillota</taxon>
        <taxon>Clostridia</taxon>
        <taxon>Lachnospirales</taxon>
        <taxon>Lachnospiraceae</taxon>
        <taxon>Parablautia</taxon>
    </lineage>
</organism>
<evidence type="ECO:0000256" key="4">
    <source>
        <dbReference type="ARBA" id="ARBA00022692"/>
    </source>
</evidence>
<dbReference type="Proteomes" id="UP000280696">
    <property type="component" value="Unassembled WGS sequence"/>
</dbReference>
<dbReference type="Gene3D" id="1.20.1510.10">
    <property type="entry name" value="Cation efflux protein transmembrane domain"/>
    <property type="match status" value="1"/>
</dbReference>
<evidence type="ECO:0000256" key="6">
    <source>
        <dbReference type="ARBA" id="ARBA00023136"/>
    </source>
</evidence>
<comment type="similarity">
    <text evidence="2">Belongs to the cation diffusion facilitator (CDF) transporter (TC 2.A.4) family.</text>
</comment>
<keyword evidence="3" id="KW-0813">Transport</keyword>
<keyword evidence="11" id="KW-1185">Reference proteome</keyword>
<dbReference type="InterPro" id="IPR058533">
    <property type="entry name" value="Cation_efflux_TM"/>
</dbReference>
<comment type="caution">
    <text evidence="10">The sequence shown here is derived from an EMBL/GenBank/DDBJ whole genome shotgun (WGS) entry which is preliminary data.</text>
</comment>
<keyword evidence="6 7" id="KW-0472">Membrane</keyword>
<sequence>MVSILAKLLIKDYKNTANTKVRQAYGMLCGAVGIVLNIFLFLVKFIAGQISGSIAITADAFNNLSDAGSSIITLVGFRMAGQKPDNHHPFGHGRIEYIAGLLVAVIILLMGAELFKSSVGKILHPDPIDASPLVLFILAVSICVKLYMFLYNRQISKKIDSAAMMATAKDSISDSFSTLVVLFTTLLAFLTDIQIDGWCGILVALFVFWTGIGAMQDTVSPLLGQPPEPGFVKKVEEIIMEYKKQGVIGIHDLVVHNYGPGRVMLSVHVEVPSSGDILVLHDMIDLIEHRLAGELNCSAVIHMDPVCVDDERTNKIKGEVAEIVKGMEGNVTFHDFRIVHGPTHTNLIFDVVVPFDYSMSDSEVVAFLRDKICQINEKYIAVIEVDKAYV</sequence>
<evidence type="ECO:0000256" key="3">
    <source>
        <dbReference type="ARBA" id="ARBA00022448"/>
    </source>
</evidence>
<dbReference type="NCBIfam" id="TIGR01297">
    <property type="entry name" value="CDF"/>
    <property type="match status" value="1"/>
</dbReference>
<feature type="transmembrane region" description="Helical" evidence="7">
    <location>
        <begin position="172"/>
        <end position="189"/>
    </location>
</feature>
<evidence type="ECO:0000256" key="1">
    <source>
        <dbReference type="ARBA" id="ARBA00004141"/>
    </source>
</evidence>
<dbReference type="InterPro" id="IPR036837">
    <property type="entry name" value="Cation_efflux_CTD_sf"/>
</dbReference>
<feature type="domain" description="Cation efflux protein transmembrane" evidence="8">
    <location>
        <begin position="32"/>
        <end position="223"/>
    </location>
</feature>
<keyword evidence="5 7" id="KW-1133">Transmembrane helix</keyword>
<feature type="transmembrane region" description="Helical" evidence="7">
    <location>
        <begin position="132"/>
        <end position="151"/>
    </location>
</feature>
<dbReference type="Pfam" id="PF01545">
    <property type="entry name" value="Cation_efflux"/>
    <property type="match status" value="1"/>
</dbReference>
<evidence type="ECO:0000256" key="2">
    <source>
        <dbReference type="ARBA" id="ARBA00008114"/>
    </source>
</evidence>
<dbReference type="GO" id="GO:0008324">
    <property type="term" value="F:monoatomic cation transmembrane transporter activity"/>
    <property type="evidence" value="ECO:0007669"/>
    <property type="project" value="InterPro"/>
</dbReference>
<comment type="subcellular location">
    <subcellularLocation>
        <location evidence="1">Membrane</location>
        <topology evidence="1">Multi-pass membrane protein</topology>
    </subcellularLocation>
</comment>
<dbReference type="GO" id="GO:0016020">
    <property type="term" value="C:membrane"/>
    <property type="evidence" value="ECO:0007669"/>
    <property type="project" value="UniProtKB-SubCell"/>
</dbReference>
<dbReference type="Pfam" id="PF16916">
    <property type="entry name" value="ZT_dimer"/>
    <property type="match status" value="1"/>
</dbReference>
<dbReference type="EMBL" id="RAYQ01000016">
    <property type="protein sequence ID" value="RKI90216.1"/>
    <property type="molecule type" value="Genomic_DNA"/>
</dbReference>
<dbReference type="PANTHER" id="PTHR43840:SF15">
    <property type="entry name" value="MITOCHONDRIAL METAL TRANSPORTER 1-RELATED"/>
    <property type="match status" value="1"/>
</dbReference>
<gene>
    <name evidence="10" type="ORF">D7V94_15115</name>
</gene>
<name>A0A3A9ASJ8_9FIRM</name>
<feature type="domain" description="Cation efflux protein cytoplasmic" evidence="9">
    <location>
        <begin position="230"/>
        <end position="305"/>
    </location>
</feature>
<feature type="transmembrane region" description="Helical" evidence="7">
    <location>
        <begin position="95"/>
        <end position="112"/>
    </location>
</feature>
<reference evidence="10 11" key="1">
    <citation type="submission" date="2018-09" db="EMBL/GenBank/DDBJ databases">
        <title>Murine metabolic-syndrome-specific gut microbial biobank.</title>
        <authorList>
            <person name="Liu C."/>
        </authorList>
    </citation>
    <scope>NUCLEOTIDE SEQUENCE [LARGE SCALE GENOMIC DNA]</scope>
    <source>
        <strain evidence="10 11">0.1xD8-82</strain>
    </source>
</reference>
<dbReference type="SUPFAM" id="SSF160240">
    <property type="entry name" value="Cation efflux protein cytoplasmic domain-like"/>
    <property type="match status" value="1"/>
</dbReference>
<dbReference type="SUPFAM" id="SSF161111">
    <property type="entry name" value="Cation efflux protein transmembrane domain-like"/>
    <property type="match status" value="1"/>
</dbReference>
<evidence type="ECO:0000313" key="11">
    <source>
        <dbReference type="Proteomes" id="UP000280696"/>
    </source>
</evidence>
<dbReference type="PANTHER" id="PTHR43840">
    <property type="entry name" value="MITOCHONDRIAL METAL TRANSPORTER 1-RELATED"/>
    <property type="match status" value="1"/>
</dbReference>
<feature type="transmembrane region" description="Helical" evidence="7">
    <location>
        <begin position="195"/>
        <end position="215"/>
    </location>
</feature>
<evidence type="ECO:0000259" key="8">
    <source>
        <dbReference type="Pfam" id="PF01545"/>
    </source>
</evidence>
<proteinExistence type="inferred from homology"/>